<dbReference type="Proteomes" id="UP000031725">
    <property type="component" value="Segment"/>
</dbReference>
<dbReference type="OrthoDB" id="5682at10239"/>
<dbReference type="PANTHER" id="PTHR36180">
    <property type="entry name" value="DNA-BINDING PROTEIN-RELATED-RELATED"/>
    <property type="match status" value="1"/>
</dbReference>
<dbReference type="SMART" id="SM01040">
    <property type="entry name" value="Bro-N"/>
    <property type="match status" value="1"/>
</dbReference>
<protein>
    <recommendedName>
        <fullName evidence="1">Bro-N domain-containing protein</fullName>
    </recommendedName>
</protein>
<sequence>MNQLQVFNFTGKDVRVIMKDGHPWWIAKDVCDVLEIKNNRDALGRLDDDEKGVVSTDTLGGAQRVQVVNESGLYSLVLSSRKPESKKFKRWVTHEVLPAIRQTGTYSLAADPSYMIDDPIKRAEQWIQEQKQKQEIETKALMLEQRVAEYEPKISYLDRILQSKGTVTITQIAKDYEMSGQALNQILHEERVQYKQNGQWLLYRKYHDKGYTKSETIDITRSNGDQDVTMNTRWTQKGRLFIHEILKKRGIVPVMDREKKGETA</sequence>
<dbReference type="PANTHER" id="PTHR36180:SF2">
    <property type="entry name" value="BRO FAMILY PROTEIN"/>
    <property type="match status" value="1"/>
</dbReference>
<dbReference type="Pfam" id="PF02498">
    <property type="entry name" value="Bro-N"/>
    <property type="match status" value="1"/>
</dbReference>
<dbReference type="InterPro" id="IPR005039">
    <property type="entry name" value="Ant_C"/>
</dbReference>
<keyword evidence="3" id="KW-1185">Reference proteome</keyword>
<name>A0A0B5A507_9CAUD</name>
<dbReference type="EMBL" id="KP202972">
    <property type="protein sequence ID" value="AJD83049.1"/>
    <property type="molecule type" value="Genomic_DNA"/>
</dbReference>
<dbReference type="GO" id="GO:0003677">
    <property type="term" value="F:DNA binding"/>
    <property type="evidence" value="ECO:0007669"/>
    <property type="project" value="InterPro"/>
</dbReference>
<organism evidence="2 3">
    <name type="scientific">Paenibacillus phage HB10c2</name>
    <dbReference type="NCBI Taxonomy" id="1589749"/>
    <lineage>
        <taxon>Viruses</taxon>
        <taxon>Duplodnaviria</taxon>
        <taxon>Heunggongvirae</taxon>
        <taxon>Uroviricota</taxon>
        <taxon>Caudoviricetes</taxon>
        <taxon>Fernvirus</taxon>
        <taxon>Fernvirus Hb10c2</taxon>
    </lineage>
</organism>
<dbReference type="InterPro" id="IPR003497">
    <property type="entry name" value="BRO_N_domain"/>
</dbReference>
<accession>A0A0B5A507</accession>
<dbReference type="RefSeq" id="YP_009195227.1">
    <property type="nucleotide sequence ID" value="NC_028758.1"/>
</dbReference>
<evidence type="ECO:0000313" key="3">
    <source>
        <dbReference type="Proteomes" id="UP000031725"/>
    </source>
</evidence>
<proteinExistence type="predicted"/>
<gene>
    <name evidence="2" type="ORF">HB_00037</name>
</gene>
<feature type="domain" description="Bro-N" evidence="1">
    <location>
        <begin position="1"/>
        <end position="104"/>
    </location>
</feature>
<dbReference type="PROSITE" id="PS51750">
    <property type="entry name" value="BRO_N"/>
    <property type="match status" value="1"/>
</dbReference>
<dbReference type="KEGG" id="vg:26622510"/>
<dbReference type="Pfam" id="PF03374">
    <property type="entry name" value="ANT"/>
    <property type="match status" value="1"/>
</dbReference>
<reference evidence="3" key="1">
    <citation type="submission" date="2014-11" db="EMBL/GenBank/DDBJ databases">
        <authorList>
            <person name="Beims H."/>
            <person name="Wittmann J."/>
            <person name="Bunk B."/>
            <person name="Sproer C."/>
            <person name="Rohde C."/>
            <person name="Rohde M."/>
            <person name="von der Ohe W."/>
            <person name="Steinert M."/>
        </authorList>
    </citation>
    <scope>NUCLEOTIDE SEQUENCE [LARGE SCALE GENOMIC DNA]</scope>
</reference>
<reference evidence="2 3" key="2">
    <citation type="journal article" date="2015" name="Appl. Environ. Microbiol.">
        <title>Paenibacillus larvae-Directed Bacteriophage HB10c2 and Its Application in American Foulbrood-Affected Honey Bee Larvae.</title>
        <authorList>
            <person name="Beims H."/>
            <person name="Wittmann J."/>
            <person name="Bunk B."/>
            <person name="Sproer C."/>
            <person name="Rohde C."/>
            <person name="Gunther G."/>
            <person name="Rohde M."/>
            <person name="von der Ohe W."/>
            <person name="Steinert M."/>
        </authorList>
    </citation>
    <scope>NUCLEOTIDE SEQUENCE [LARGE SCALE GENOMIC DNA]</scope>
</reference>
<dbReference type="GeneID" id="26622510"/>
<evidence type="ECO:0000259" key="1">
    <source>
        <dbReference type="PROSITE" id="PS51750"/>
    </source>
</evidence>
<evidence type="ECO:0000313" key="2">
    <source>
        <dbReference type="EMBL" id="AJD83049.1"/>
    </source>
</evidence>